<dbReference type="GO" id="GO:0043565">
    <property type="term" value="F:sequence-specific DNA binding"/>
    <property type="evidence" value="ECO:0007669"/>
    <property type="project" value="TreeGrafter"/>
</dbReference>
<feature type="domain" description="HTH lysR-type" evidence="5">
    <location>
        <begin position="10"/>
        <end position="67"/>
    </location>
</feature>
<protein>
    <submittedName>
        <fullName evidence="6">Transcriptional regulator GcvA</fullName>
    </submittedName>
</protein>
<evidence type="ECO:0000256" key="4">
    <source>
        <dbReference type="ARBA" id="ARBA00023163"/>
    </source>
</evidence>
<sequence length="310" mass="33715">MDTQPGFQLPPLAAVRVFEAAARHLSFTRAAAELGMTQAAVSYQIRQLEDRVGAPLFHRLTRKVALTEAGQRLAPVLTEALSRMAGAFAALRDDAGGGLLSVTTVLTLASNWLVPRLGRFQAAHPGTTVRVDTMSAKVDFTRGEHDLGIRVGKGLWPGLAAHWLMPVDFAPMCSPTLLQRADGGLRQPRDLLRLPLLWDDADAWQRWFATAGEVVPASIADEGLRLDSQQIMGQVAKAGQGVALLNPLLFAEDLASGQLVQPFPMLLREDVSYYIVYLETRRDVPKIALFRDWLLAEAAETMAVRGASAA</sequence>
<dbReference type="FunFam" id="1.10.10.10:FF:000038">
    <property type="entry name" value="Glycine cleavage system transcriptional activator"/>
    <property type="match status" value="1"/>
</dbReference>
<reference evidence="6" key="1">
    <citation type="submission" date="2020-06" db="EMBL/GenBank/DDBJ databases">
        <title>Stable isotope informed genome-resolved metagenomics uncovers potential trophic interactions in rhizosphere soil.</title>
        <authorList>
            <person name="Starr E.P."/>
            <person name="Shi S."/>
            <person name="Blazewicz S.J."/>
            <person name="Koch B.J."/>
            <person name="Probst A.J."/>
            <person name="Hungate B.A."/>
            <person name="Pett-Ridge J."/>
            <person name="Firestone M.K."/>
            <person name="Banfield J.F."/>
        </authorList>
    </citation>
    <scope>NUCLEOTIDE SEQUENCE</scope>
    <source>
        <strain evidence="6">YM_69_17</strain>
    </source>
</reference>
<evidence type="ECO:0000256" key="1">
    <source>
        <dbReference type="ARBA" id="ARBA00009437"/>
    </source>
</evidence>
<dbReference type="InterPro" id="IPR000847">
    <property type="entry name" value="LysR_HTH_N"/>
</dbReference>
<evidence type="ECO:0000313" key="7">
    <source>
        <dbReference type="Proteomes" id="UP000700706"/>
    </source>
</evidence>
<dbReference type="PRINTS" id="PR00039">
    <property type="entry name" value="HTHLYSR"/>
</dbReference>
<dbReference type="GO" id="GO:0006351">
    <property type="term" value="P:DNA-templated transcription"/>
    <property type="evidence" value="ECO:0007669"/>
    <property type="project" value="TreeGrafter"/>
</dbReference>
<evidence type="ECO:0000256" key="3">
    <source>
        <dbReference type="ARBA" id="ARBA00023125"/>
    </source>
</evidence>
<comment type="caution">
    <text evidence="6">The sequence shown here is derived from an EMBL/GenBank/DDBJ whole genome shotgun (WGS) entry which is preliminary data.</text>
</comment>
<dbReference type="GO" id="GO:0003700">
    <property type="term" value="F:DNA-binding transcription factor activity"/>
    <property type="evidence" value="ECO:0007669"/>
    <property type="project" value="InterPro"/>
</dbReference>
<dbReference type="NCBIfam" id="NF008352">
    <property type="entry name" value="PRK11139.1"/>
    <property type="match status" value="1"/>
</dbReference>
<evidence type="ECO:0000256" key="2">
    <source>
        <dbReference type="ARBA" id="ARBA00023015"/>
    </source>
</evidence>
<dbReference type="Gene3D" id="3.40.190.10">
    <property type="entry name" value="Periplasmic binding protein-like II"/>
    <property type="match status" value="2"/>
</dbReference>
<dbReference type="InterPro" id="IPR005119">
    <property type="entry name" value="LysR_subst-bd"/>
</dbReference>
<evidence type="ECO:0000259" key="5">
    <source>
        <dbReference type="PROSITE" id="PS50931"/>
    </source>
</evidence>
<dbReference type="EMBL" id="JAEKLZ010000467">
    <property type="protein sequence ID" value="MBW8728925.1"/>
    <property type="molecule type" value="Genomic_DNA"/>
</dbReference>
<dbReference type="PANTHER" id="PTHR30537:SF74">
    <property type="entry name" value="HTH-TYPE TRANSCRIPTIONAL REGULATOR TRPI"/>
    <property type="match status" value="1"/>
</dbReference>
<keyword evidence="4" id="KW-0804">Transcription</keyword>
<dbReference type="Gene3D" id="1.10.10.10">
    <property type="entry name" value="Winged helix-like DNA-binding domain superfamily/Winged helix DNA-binding domain"/>
    <property type="match status" value="1"/>
</dbReference>
<proteinExistence type="inferred from homology"/>
<dbReference type="PROSITE" id="PS50931">
    <property type="entry name" value="HTH_LYSR"/>
    <property type="match status" value="1"/>
</dbReference>
<dbReference type="PANTHER" id="PTHR30537">
    <property type="entry name" value="HTH-TYPE TRANSCRIPTIONAL REGULATOR"/>
    <property type="match status" value="1"/>
</dbReference>
<name>A0A952FT09_9PROT</name>
<accession>A0A952FT09</accession>
<dbReference type="InterPro" id="IPR036388">
    <property type="entry name" value="WH-like_DNA-bd_sf"/>
</dbReference>
<keyword evidence="2" id="KW-0805">Transcription regulation</keyword>
<dbReference type="Pfam" id="PF03466">
    <property type="entry name" value="LysR_substrate"/>
    <property type="match status" value="1"/>
</dbReference>
<dbReference type="InterPro" id="IPR036390">
    <property type="entry name" value="WH_DNA-bd_sf"/>
</dbReference>
<dbReference type="SUPFAM" id="SSF46785">
    <property type="entry name" value="Winged helix' DNA-binding domain"/>
    <property type="match status" value="1"/>
</dbReference>
<comment type="similarity">
    <text evidence="1">Belongs to the LysR transcriptional regulatory family.</text>
</comment>
<dbReference type="CDD" id="cd08432">
    <property type="entry name" value="PBP2_GcdR_TrpI_HvrB_AmpR_like"/>
    <property type="match status" value="1"/>
</dbReference>
<evidence type="ECO:0000313" key="6">
    <source>
        <dbReference type="EMBL" id="MBW8728925.1"/>
    </source>
</evidence>
<gene>
    <name evidence="6" type="primary">gcvA</name>
    <name evidence="6" type="ORF">JF625_27735</name>
</gene>
<dbReference type="SUPFAM" id="SSF53850">
    <property type="entry name" value="Periplasmic binding protein-like II"/>
    <property type="match status" value="1"/>
</dbReference>
<keyword evidence="3" id="KW-0238">DNA-binding</keyword>
<organism evidence="6 7">
    <name type="scientific">Inquilinus limosus</name>
    <dbReference type="NCBI Taxonomy" id="171674"/>
    <lineage>
        <taxon>Bacteria</taxon>
        <taxon>Pseudomonadati</taxon>
        <taxon>Pseudomonadota</taxon>
        <taxon>Alphaproteobacteria</taxon>
        <taxon>Rhodospirillales</taxon>
        <taxon>Rhodospirillaceae</taxon>
        <taxon>Inquilinus</taxon>
    </lineage>
</organism>
<dbReference type="InterPro" id="IPR058163">
    <property type="entry name" value="LysR-type_TF_proteobact-type"/>
</dbReference>
<dbReference type="Pfam" id="PF00126">
    <property type="entry name" value="HTH_1"/>
    <property type="match status" value="1"/>
</dbReference>
<dbReference type="AlphaFoldDB" id="A0A952FT09"/>
<dbReference type="Proteomes" id="UP000700706">
    <property type="component" value="Unassembled WGS sequence"/>
</dbReference>